<dbReference type="AlphaFoldDB" id="A0AAV1EGZ5"/>
<proteinExistence type="inferred from homology"/>
<dbReference type="PRINTS" id="PR00682">
    <property type="entry name" value="IPNSYNTHASE"/>
</dbReference>
<dbReference type="SUPFAM" id="SSF51197">
    <property type="entry name" value="Clavaminate synthase-like"/>
    <property type="match status" value="1"/>
</dbReference>
<dbReference type="InterPro" id="IPR027443">
    <property type="entry name" value="IPNS-like_sf"/>
</dbReference>
<keyword evidence="7" id="KW-1185">Reference proteome</keyword>
<evidence type="ECO:0000313" key="7">
    <source>
        <dbReference type="Proteomes" id="UP001161247"/>
    </source>
</evidence>
<evidence type="ECO:0000256" key="1">
    <source>
        <dbReference type="ARBA" id="ARBA00022723"/>
    </source>
</evidence>
<dbReference type="GO" id="GO:0002238">
    <property type="term" value="P:response to molecule of fungal origin"/>
    <property type="evidence" value="ECO:0007669"/>
    <property type="project" value="UniProtKB-ARBA"/>
</dbReference>
<dbReference type="PROSITE" id="PS51471">
    <property type="entry name" value="FE2OG_OXY"/>
    <property type="match status" value="1"/>
</dbReference>
<dbReference type="GO" id="GO:0046872">
    <property type="term" value="F:metal ion binding"/>
    <property type="evidence" value="ECO:0007669"/>
    <property type="project" value="UniProtKB-KW"/>
</dbReference>
<keyword evidence="2 3" id="KW-0408">Iron</keyword>
<evidence type="ECO:0000259" key="5">
    <source>
        <dbReference type="PROSITE" id="PS51471"/>
    </source>
</evidence>
<reference evidence="6" key="1">
    <citation type="submission" date="2023-03" db="EMBL/GenBank/DDBJ databases">
        <authorList>
            <person name="Julca I."/>
        </authorList>
    </citation>
    <scope>NUCLEOTIDE SEQUENCE</scope>
</reference>
<organism evidence="6 7">
    <name type="scientific">Oldenlandia corymbosa var. corymbosa</name>
    <dbReference type="NCBI Taxonomy" id="529605"/>
    <lineage>
        <taxon>Eukaryota</taxon>
        <taxon>Viridiplantae</taxon>
        <taxon>Streptophyta</taxon>
        <taxon>Embryophyta</taxon>
        <taxon>Tracheophyta</taxon>
        <taxon>Spermatophyta</taxon>
        <taxon>Magnoliopsida</taxon>
        <taxon>eudicotyledons</taxon>
        <taxon>Gunneridae</taxon>
        <taxon>Pentapetalae</taxon>
        <taxon>asterids</taxon>
        <taxon>lamiids</taxon>
        <taxon>Gentianales</taxon>
        <taxon>Rubiaceae</taxon>
        <taxon>Rubioideae</taxon>
        <taxon>Spermacoceae</taxon>
        <taxon>Hedyotis-Oldenlandia complex</taxon>
        <taxon>Oldenlandia</taxon>
    </lineage>
</organism>
<dbReference type="PANTHER" id="PTHR47990">
    <property type="entry name" value="2-OXOGLUTARATE (2OG) AND FE(II)-DEPENDENT OXYGENASE SUPERFAMILY PROTEIN-RELATED"/>
    <property type="match status" value="1"/>
</dbReference>
<evidence type="ECO:0000256" key="3">
    <source>
        <dbReference type="RuleBase" id="RU003682"/>
    </source>
</evidence>
<dbReference type="Proteomes" id="UP001161247">
    <property type="component" value="Chromosome 9"/>
</dbReference>
<feature type="domain" description="Fe2OG dioxygenase" evidence="5">
    <location>
        <begin position="160"/>
        <end position="304"/>
    </location>
</feature>
<keyword evidence="1 3" id="KW-0479">Metal-binding</keyword>
<feature type="region of interest" description="Disordered" evidence="4">
    <location>
        <begin position="171"/>
        <end position="190"/>
    </location>
</feature>
<dbReference type="Pfam" id="PF03171">
    <property type="entry name" value="2OG-FeII_Oxy"/>
    <property type="match status" value="1"/>
</dbReference>
<dbReference type="Pfam" id="PF14226">
    <property type="entry name" value="DIOX_N"/>
    <property type="match status" value="1"/>
</dbReference>
<dbReference type="EMBL" id="OX459126">
    <property type="protein sequence ID" value="CAI9118915.1"/>
    <property type="molecule type" value="Genomic_DNA"/>
</dbReference>
<evidence type="ECO:0000256" key="2">
    <source>
        <dbReference type="ARBA" id="ARBA00023004"/>
    </source>
</evidence>
<accession>A0AAV1EGZ5</accession>
<evidence type="ECO:0000313" key="6">
    <source>
        <dbReference type="EMBL" id="CAI9118915.1"/>
    </source>
</evidence>
<comment type="similarity">
    <text evidence="3">Belongs to the iron/ascorbate-dependent oxidoreductase family.</text>
</comment>
<dbReference type="InterPro" id="IPR026992">
    <property type="entry name" value="DIOX_N"/>
</dbReference>
<dbReference type="InterPro" id="IPR005123">
    <property type="entry name" value="Oxoglu/Fe-dep_dioxygenase_dom"/>
</dbReference>
<dbReference type="GO" id="GO:0016706">
    <property type="term" value="F:2-oxoglutarate-dependent dioxygenase activity"/>
    <property type="evidence" value="ECO:0007669"/>
    <property type="project" value="UniProtKB-ARBA"/>
</dbReference>
<name>A0AAV1EGZ5_OLDCO</name>
<keyword evidence="3" id="KW-0560">Oxidoreductase</keyword>
<gene>
    <name evidence="6" type="ORF">OLC1_LOCUS24683</name>
</gene>
<sequence length="362" mass="39497">MVENTPTPLIPNNEILPLIDLKGQRDEVSKLIVKACEDFGFFKLINHGVPMDVISSLEEASFDFFAKPSSEKERASLCSNPPYGYGCKNIGLNGDVGEVEYLILDAKPAAITTYPINLRDAVSSYVEAVRELACEILDLMAEGLGAQQTSVFSSFIRAVNSDSLLRLNHYPPLRDRDTSPSTGNAAAATASATSGADGVCNRIGFGEHTDPQILTILKSNGVGGLQISVQDGVWVPVSPHPTAFFVNVGDVLQDRESTSFASLLLLIMLTVLKAMTNGKFLSVRHRAMVNWQESRMSMAYFASPSLDSRISPLAHLVTPNSPRLYRSFTWAEYKKATYSGRLGDSRLNLFRIQPGDETAAKQ</sequence>
<dbReference type="Gene3D" id="2.60.120.330">
    <property type="entry name" value="B-lactam Antibiotic, Isopenicillin N Synthase, Chain"/>
    <property type="match status" value="1"/>
</dbReference>
<feature type="compositionally biased region" description="Low complexity" evidence="4">
    <location>
        <begin position="179"/>
        <end position="190"/>
    </location>
</feature>
<dbReference type="InterPro" id="IPR044861">
    <property type="entry name" value="IPNS-like_FE2OG_OXY"/>
</dbReference>
<dbReference type="InterPro" id="IPR050231">
    <property type="entry name" value="Iron_ascorbate_oxido_reductase"/>
</dbReference>
<protein>
    <submittedName>
        <fullName evidence="6">OLC1v1020543C2</fullName>
    </submittedName>
</protein>
<evidence type="ECO:0000256" key="4">
    <source>
        <dbReference type="SAM" id="MobiDB-lite"/>
    </source>
</evidence>
<dbReference type="GO" id="GO:0009805">
    <property type="term" value="P:coumarin biosynthetic process"/>
    <property type="evidence" value="ECO:0007669"/>
    <property type="project" value="UniProtKB-ARBA"/>
</dbReference>